<gene>
    <name evidence="2" type="ORF">NCG91_25540</name>
</gene>
<dbReference type="InterPro" id="IPR049973">
    <property type="entry name" value="STY0301-like"/>
</dbReference>
<name>A0ABT0WYJ0_9BURK</name>
<proteinExistence type="predicted"/>
<keyword evidence="1" id="KW-0732">Signal</keyword>
<sequence>MKLLALLALTIAAAAMRPAAAVPLSCPQAPPSSWNLPASKLDGVRVLSYPSDQPPAAGEALPILAPDKEWTRNGTLHQRWDINFDAPEYLFQVDCLYAGTERYLRMALPGVKQCVAAIAQRTKMVRFQCN</sequence>
<evidence type="ECO:0000313" key="2">
    <source>
        <dbReference type="EMBL" id="MCM2568993.1"/>
    </source>
</evidence>
<dbReference type="Proteomes" id="UP001202243">
    <property type="component" value="Unassembled WGS sequence"/>
</dbReference>
<protein>
    <recommendedName>
        <fullName evidence="4">Toxin co-regulated pilus biosynthesis protein Q C-terminal domain-containing protein</fullName>
    </recommendedName>
</protein>
<feature type="chain" id="PRO_5045720333" description="Toxin co-regulated pilus biosynthesis protein Q C-terminal domain-containing protein" evidence="1">
    <location>
        <begin position="22"/>
        <end position="130"/>
    </location>
</feature>
<reference evidence="2 3" key="1">
    <citation type="submission" date="2022-06" db="EMBL/GenBank/DDBJ databases">
        <title>Janthinobacterium kumbetensis sp. nov., isolated from spring water in Turkey.</title>
        <authorList>
            <person name="Inan Bektas K."/>
            <person name="Belduz A.A."/>
            <person name="Canakci S."/>
            <person name="Nalcaoglu A."/>
            <person name="Ceylan E."/>
            <person name="Kati H."/>
        </authorList>
    </citation>
    <scope>NUCLEOTIDE SEQUENCE [LARGE SCALE GENOMIC DNA]</scope>
    <source>
        <strain evidence="2 3">GK</strain>
    </source>
</reference>
<evidence type="ECO:0000256" key="1">
    <source>
        <dbReference type="SAM" id="SignalP"/>
    </source>
</evidence>
<dbReference type="RefSeq" id="WP_251351725.1">
    <property type="nucleotide sequence ID" value="NZ_JAMQGR010000015.1"/>
</dbReference>
<accession>A0ABT0WYJ0</accession>
<feature type="signal peptide" evidence="1">
    <location>
        <begin position="1"/>
        <end position="21"/>
    </location>
</feature>
<comment type="caution">
    <text evidence="2">The sequence shown here is derived from an EMBL/GenBank/DDBJ whole genome shotgun (WGS) entry which is preliminary data.</text>
</comment>
<evidence type="ECO:0008006" key="4">
    <source>
        <dbReference type="Google" id="ProtNLM"/>
    </source>
</evidence>
<evidence type="ECO:0000313" key="3">
    <source>
        <dbReference type="Proteomes" id="UP001202243"/>
    </source>
</evidence>
<organism evidence="2 3">
    <name type="scientific">Janthinobacterium kumbetense</name>
    <dbReference type="NCBI Taxonomy" id="2950280"/>
    <lineage>
        <taxon>Bacteria</taxon>
        <taxon>Pseudomonadati</taxon>
        <taxon>Pseudomonadota</taxon>
        <taxon>Betaproteobacteria</taxon>
        <taxon>Burkholderiales</taxon>
        <taxon>Oxalobacteraceae</taxon>
        <taxon>Janthinobacterium</taxon>
    </lineage>
</organism>
<dbReference type="EMBL" id="JAMQGR010000015">
    <property type="protein sequence ID" value="MCM2568993.1"/>
    <property type="molecule type" value="Genomic_DNA"/>
</dbReference>
<dbReference type="NCBIfam" id="NF042415">
    <property type="entry name" value="STY0301_fam"/>
    <property type="match status" value="1"/>
</dbReference>
<keyword evidence="3" id="KW-1185">Reference proteome</keyword>